<keyword evidence="8" id="KW-1185">Reference proteome</keyword>
<evidence type="ECO:0000256" key="5">
    <source>
        <dbReference type="ARBA" id="ARBA00023136"/>
    </source>
</evidence>
<evidence type="ECO:0000256" key="3">
    <source>
        <dbReference type="ARBA" id="ARBA00022692"/>
    </source>
</evidence>
<gene>
    <name evidence="7" type="ORF">FGIG_00367</name>
</gene>
<dbReference type="EMBL" id="SUNJ01002155">
    <property type="protein sequence ID" value="TPP66197.1"/>
    <property type="molecule type" value="Genomic_DNA"/>
</dbReference>
<evidence type="ECO:0000256" key="2">
    <source>
        <dbReference type="ARBA" id="ARBA00006948"/>
    </source>
</evidence>
<dbReference type="OrthoDB" id="551896at2759"/>
<dbReference type="PANTHER" id="PTHR16007:SF15">
    <property type="entry name" value="TRANSMEMBRANE PROTEIN 45B"/>
    <property type="match status" value="1"/>
</dbReference>
<sequence>MNHTAGPVDAAVVAHNHGKPIGNEGLFLSHAYLGTFMLGLGMWWWIQALRHCYSSVRIGMGKYAAQITYGSGCCPNHMSEGMAKVILCLIGMGMEAGTISFGRHHDYAYYPFYTAMLMAGLIDVITSTSVFLPEGLDYVAHILPFAFQAYFMRAQAYDQPHLTATCRHLASYVGGLTAAAILGEMVSRHQFLFSWIKCFTVMLSGAWFWQSGILLNPPLAKPWVENNHDNVMYAAILCAWQMFFVSVIQLCILVVAAKCYGTSTDWTKIAGTRSESMDRYGTPLHSDLRHDVQYTKLLNSDNVDE</sequence>
<organism evidence="7 8">
    <name type="scientific">Fasciola gigantica</name>
    <name type="common">Giant liver fluke</name>
    <dbReference type="NCBI Taxonomy" id="46835"/>
    <lineage>
        <taxon>Eukaryota</taxon>
        <taxon>Metazoa</taxon>
        <taxon>Spiralia</taxon>
        <taxon>Lophotrochozoa</taxon>
        <taxon>Platyhelminthes</taxon>
        <taxon>Trematoda</taxon>
        <taxon>Digenea</taxon>
        <taxon>Plagiorchiida</taxon>
        <taxon>Echinostomata</taxon>
        <taxon>Echinostomatoidea</taxon>
        <taxon>Fasciolidae</taxon>
        <taxon>Fasciola</taxon>
    </lineage>
</organism>
<keyword evidence="4 6" id="KW-1133">Transmembrane helix</keyword>
<dbReference type="GO" id="GO:0016020">
    <property type="term" value="C:membrane"/>
    <property type="evidence" value="ECO:0007669"/>
    <property type="project" value="UniProtKB-SubCell"/>
</dbReference>
<dbReference type="InterPro" id="IPR042127">
    <property type="entry name" value="TMEM45"/>
</dbReference>
<feature type="transmembrane region" description="Helical" evidence="6">
    <location>
        <begin position="191"/>
        <end position="210"/>
    </location>
</feature>
<comment type="subcellular location">
    <subcellularLocation>
        <location evidence="1">Membrane</location>
        <topology evidence="1">Multi-pass membrane protein</topology>
    </subcellularLocation>
</comment>
<evidence type="ECO:0000313" key="7">
    <source>
        <dbReference type="EMBL" id="TPP66197.1"/>
    </source>
</evidence>
<dbReference type="InterPro" id="IPR006904">
    <property type="entry name" value="DUF716"/>
</dbReference>
<evidence type="ECO:0000256" key="4">
    <source>
        <dbReference type="ARBA" id="ARBA00022989"/>
    </source>
</evidence>
<protein>
    <submittedName>
        <fullName evidence="7">Transmembrane protein 45B</fullName>
    </submittedName>
</protein>
<comment type="caution">
    <text evidence="7">The sequence shown here is derived from an EMBL/GenBank/DDBJ whole genome shotgun (WGS) entry which is preliminary data.</text>
</comment>
<comment type="similarity">
    <text evidence="2">Belongs to the TMEM45 family.</text>
</comment>
<dbReference type="Pfam" id="PF04819">
    <property type="entry name" value="DUF716"/>
    <property type="match status" value="1"/>
</dbReference>
<dbReference type="Proteomes" id="UP000316759">
    <property type="component" value="Unassembled WGS sequence"/>
</dbReference>
<dbReference type="PANTHER" id="PTHR16007">
    <property type="entry name" value="EPIDIDYMAL MEMBRANE PROTEIN E9-RELATED"/>
    <property type="match status" value="1"/>
</dbReference>
<feature type="transmembrane region" description="Helical" evidence="6">
    <location>
        <begin position="230"/>
        <end position="256"/>
    </location>
</feature>
<accession>A0A504Z694</accession>
<feature type="transmembrane region" description="Helical" evidence="6">
    <location>
        <begin position="108"/>
        <end position="132"/>
    </location>
</feature>
<reference evidence="7 8" key="1">
    <citation type="submission" date="2019-04" db="EMBL/GenBank/DDBJ databases">
        <title>Annotation for the trematode Fasciola gigantica.</title>
        <authorList>
            <person name="Choi Y.-J."/>
        </authorList>
    </citation>
    <scope>NUCLEOTIDE SEQUENCE [LARGE SCALE GENOMIC DNA]</scope>
    <source>
        <strain evidence="7">Uganda_cow_1</strain>
    </source>
</reference>
<feature type="transmembrane region" description="Helical" evidence="6">
    <location>
        <begin position="27"/>
        <end position="46"/>
    </location>
</feature>
<keyword evidence="5 6" id="KW-0472">Membrane</keyword>
<evidence type="ECO:0000256" key="1">
    <source>
        <dbReference type="ARBA" id="ARBA00004141"/>
    </source>
</evidence>
<dbReference type="AlphaFoldDB" id="A0A504Z694"/>
<name>A0A504Z694_FASGI</name>
<evidence type="ECO:0000313" key="8">
    <source>
        <dbReference type="Proteomes" id="UP000316759"/>
    </source>
</evidence>
<proteinExistence type="inferred from homology"/>
<evidence type="ECO:0000256" key="6">
    <source>
        <dbReference type="SAM" id="Phobius"/>
    </source>
</evidence>
<keyword evidence="3 6" id="KW-0812">Transmembrane</keyword>